<dbReference type="InterPro" id="IPR046522">
    <property type="entry name" value="DUF6699"/>
</dbReference>
<organism evidence="3 4">
    <name type="scientific">Hohenbuehelia grisea</name>
    <dbReference type="NCBI Taxonomy" id="104357"/>
    <lineage>
        <taxon>Eukaryota</taxon>
        <taxon>Fungi</taxon>
        <taxon>Dikarya</taxon>
        <taxon>Basidiomycota</taxon>
        <taxon>Agaricomycotina</taxon>
        <taxon>Agaricomycetes</taxon>
        <taxon>Agaricomycetidae</taxon>
        <taxon>Agaricales</taxon>
        <taxon>Pleurotineae</taxon>
        <taxon>Pleurotaceae</taxon>
        <taxon>Hohenbuehelia</taxon>
    </lineage>
</organism>
<feature type="region of interest" description="Disordered" evidence="1">
    <location>
        <begin position="224"/>
        <end position="249"/>
    </location>
</feature>
<dbReference type="Pfam" id="PF20415">
    <property type="entry name" value="DUF6699"/>
    <property type="match status" value="1"/>
</dbReference>
<feature type="compositionally biased region" description="Polar residues" evidence="1">
    <location>
        <begin position="240"/>
        <end position="249"/>
    </location>
</feature>
<sequence length="444" mass="48974">MVINDFLLGCCPDFDVAVTHDDEWARVVSGKGELPEDKDLIIKFIQLYQIRLRSDGISPILRGTSSGSDAFLDLLDSESLRSLPSNGCWTCQIRSVECELKDQEADECLPCRKYGIICLMSDEIRSGHSRTPSDRDLMKSQGSKKVRFKLSDDPDQGPGRSWQLGKPPMKDEKPKISLSDQAVQHAVDMLKDLKLRNSYQKQGSIERTPSPTIVLPAYTEPFVPDSSSQPVHMPKPQPPRATSSALPVQSRFGSSSDIFQGHISHISPISFSPPSATYSSSSLTTSPSSASLSRYSPLSRQPVHDIFMPSNFKNATGLEWRVIDAGILRDKAMEPFLVHPATLPPVSAICIVTQGLPWIITVRASLDGGAVTCSDIIRSISDDLMKLVGRAEYEAQTEDTRKALQTSYHRLRSTSSEKTVGIGLRRLDYLGMSLVFDGFQVLTV</sequence>
<feature type="region of interest" description="Disordered" evidence="1">
    <location>
        <begin position="127"/>
        <end position="175"/>
    </location>
</feature>
<gene>
    <name evidence="3" type="ORF">HGRIS_008604</name>
</gene>
<evidence type="ECO:0000313" key="3">
    <source>
        <dbReference type="EMBL" id="KAL0951953.1"/>
    </source>
</evidence>
<name>A0ABR3J910_9AGAR</name>
<reference evidence="4" key="1">
    <citation type="submission" date="2024-06" db="EMBL/GenBank/DDBJ databases">
        <title>Multi-omics analyses provide insights into the biosynthesis of the anticancer antibiotic pleurotin in Hohenbuehelia grisea.</title>
        <authorList>
            <person name="Weaver J.A."/>
            <person name="Alberti F."/>
        </authorList>
    </citation>
    <scope>NUCLEOTIDE SEQUENCE [LARGE SCALE GENOMIC DNA]</scope>
    <source>
        <strain evidence="4">T-177</strain>
    </source>
</reference>
<keyword evidence="4" id="KW-1185">Reference proteome</keyword>
<dbReference type="Proteomes" id="UP001556367">
    <property type="component" value="Unassembled WGS sequence"/>
</dbReference>
<feature type="domain" description="DUF6699" evidence="2">
    <location>
        <begin position="332"/>
        <end position="439"/>
    </location>
</feature>
<evidence type="ECO:0000256" key="1">
    <source>
        <dbReference type="SAM" id="MobiDB-lite"/>
    </source>
</evidence>
<feature type="compositionally biased region" description="Basic and acidic residues" evidence="1">
    <location>
        <begin position="127"/>
        <end position="138"/>
    </location>
</feature>
<accession>A0ABR3J910</accession>
<proteinExistence type="predicted"/>
<dbReference type="EMBL" id="JASNQZ010000011">
    <property type="protein sequence ID" value="KAL0951953.1"/>
    <property type="molecule type" value="Genomic_DNA"/>
</dbReference>
<comment type="caution">
    <text evidence="3">The sequence shown here is derived from an EMBL/GenBank/DDBJ whole genome shotgun (WGS) entry which is preliminary data.</text>
</comment>
<evidence type="ECO:0000259" key="2">
    <source>
        <dbReference type="Pfam" id="PF20415"/>
    </source>
</evidence>
<protein>
    <recommendedName>
        <fullName evidence="2">DUF6699 domain-containing protein</fullName>
    </recommendedName>
</protein>
<dbReference type="InterPro" id="IPR036864">
    <property type="entry name" value="Zn2-C6_fun-type_DNA-bd_sf"/>
</dbReference>
<evidence type="ECO:0000313" key="4">
    <source>
        <dbReference type="Proteomes" id="UP001556367"/>
    </source>
</evidence>
<dbReference type="SUPFAM" id="SSF57701">
    <property type="entry name" value="Zn2/Cys6 DNA-binding domain"/>
    <property type="match status" value="1"/>
</dbReference>